<proteinExistence type="predicted"/>
<protein>
    <submittedName>
        <fullName evidence="2">Uncharacterized protein</fullName>
    </submittedName>
</protein>
<gene>
    <name evidence="2" type="ORF">XFHB_09395</name>
</gene>
<name>A0ABC8AGU6_XYLFS</name>
<organism evidence="2 3">
    <name type="scientific">Xylella fastidiosa</name>
    <dbReference type="NCBI Taxonomy" id="2371"/>
    <lineage>
        <taxon>Bacteria</taxon>
        <taxon>Pseudomonadati</taxon>
        <taxon>Pseudomonadota</taxon>
        <taxon>Gammaproteobacteria</taxon>
        <taxon>Lysobacterales</taxon>
        <taxon>Lysobacteraceae</taxon>
        <taxon>Xylella</taxon>
    </lineage>
</organism>
<sequence length="178" mass="20251">MYAAYYNGRQLFHFGVNGSHIHPAIQVWTKRFLPPSAVISHAKERSAGDPRSLMKRRTMSNEPSPQEQEKLRQVAASIWHPWIVNYWDMNAAVGNILATVTGEILKCSRAYGLIIRTYELISDLNPLNPFPGKINIIEYFYDVIKDMQAISRNKNYKVCINVAAVNWRSPIEMASAGI</sequence>
<dbReference type="KEGG" id="xfh:XFHB_09395"/>
<dbReference type="Proteomes" id="UP000196980">
    <property type="component" value="Chromosome"/>
</dbReference>
<feature type="region of interest" description="Disordered" evidence="1">
    <location>
        <begin position="42"/>
        <end position="68"/>
    </location>
</feature>
<accession>A0ABC8AGU6</accession>
<reference evidence="3" key="1">
    <citation type="submission" date="2014-11" db="EMBL/GenBank/DDBJ databases">
        <title>Xylella fastidiosa Hib4 Genome Sequencing.</title>
        <authorList>
            <person name="Pierry P.M."/>
            <person name="da Silva A.M."/>
        </authorList>
    </citation>
    <scope>NUCLEOTIDE SEQUENCE [LARGE SCALE GENOMIC DNA]</scope>
    <source>
        <strain evidence="3">Hib4</strain>
    </source>
</reference>
<evidence type="ECO:0000256" key="1">
    <source>
        <dbReference type="SAM" id="MobiDB-lite"/>
    </source>
</evidence>
<evidence type="ECO:0000313" key="3">
    <source>
        <dbReference type="Proteomes" id="UP000196980"/>
    </source>
</evidence>
<evidence type="ECO:0000313" key="2">
    <source>
        <dbReference type="EMBL" id="ALR07784.1"/>
    </source>
</evidence>
<dbReference type="AlphaFoldDB" id="A0ABC8AGU6"/>
<dbReference type="EMBL" id="CP009885">
    <property type="protein sequence ID" value="ALR07784.1"/>
    <property type="molecule type" value="Genomic_DNA"/>
</dbReference>